<comment type="caution">
    <text evidence="12">The sequence shown here is derived from an EMBL/GenBank/DDBJ whole genome shotgun (WGS) entry which is preliminary data.</text>
</comment>
<dbReference type="GO" id="GO:0050380">
    <property type="term" value="F:undecaprenyl-diphosphatase activity"/>
    <property type="evidence" value="ECO:0007669"/>
    <property type="project" value="UniProtKB-EC"/>
</dbReference>
<dbReference type="CDD" id="cd01610">
    <property type="entry name" value="PAP2_like"/>
    <property type="match status" value="1"/>
</dbReference>
<evidence type="ECO:0000256" key="1">
    <source>
        <dbReference type="ARBA" id="ARBA00004651"/>
    </source>
</evidence>
<dbReference type="RefSeq" id="WP_099614840.1">
    <property type="nucleotide sequence ID" value="NZ_KZ319371.1"/>
</dbReference>
<keyword evidence="13" id="KW-1185">Reference proteome</keyword>
<feature type="transmembrane region" description="Helical" evidence="10">
    <location>
        <begin position="40"/>
        <end position="61"/>
    </location>
</feature>
<dbReference type="Proteomes" id="UP000231409">
    <property type="component" value="Unassembled WGS sequence"/>
</dbReference>
<accession>A0A2G1UKA9</accession>
<feature type="domain" description="Phosphatidic acid phosphatase type 2/haloperoxidase" evidence="11">
    <location>
        <begin position="68"/>
        <end position="177"/>
    </location>
</feature>
<keyword evidence="6 10" id="KW-1133">Transmembrane helix</keyword>
<dbReference type="PANTHER" id="PTHR14969">
    <property type="entry name" value="SPHINGOSINE-1-PHOSPHATE PHOSPHOHYDROLASE"/>
    <property type="match status" value="1"/>
</dbReference>
<evidence type="ECO:0000256" key="7">
    <source>
        <dbReference type="ARBA" id="ARBA00023136"/>
    </source>
</evidence>
<dbReference type="SMART" id="SM00014">
    <property type="entry name" value="acidPPc"/>
    <property type="match status" value="1"/>
</dbReference>
<dbReference type="PANTHER" id="PTHR14969:SF62">
    <property type="entry name" value="DECAPRENYLPHOSPHORYL-5-PHOSPHORIBOSE PHOSPHATASE RV3807C-RELATED"/>
    <property type="match status" value="1"/>
</dbReference>
<gene>
    <name evidence="12" type="ORF">CLH61_11290</name>
</gene>
<comment type="catalytic activity">
    <reaction evidence="9">
        <text>di-trans,octa-cis-undecaprenyl diphosphate + H2O = di-trans,octa-cis-undecaprenyl phosphate + phosphate + H(+)</text>
        <dbReference type="Rhea" id="RHEA:28094"/>
        <dbReference type="ChEBI" id="CHEBI:15377"/>
        <dbReference type="ChEBI" id="CHEBI:15378"/>
        <dbReference type="ChEBI" id="CHEBI:43474"/>
        <dbReference type="ChEBI" id="CHEBI:58405"/>
        <dbReference type="ChEBI" id="CHEBI:60392"/>
        <dbReference type="EC" id="3.6.1.27"/>
    </reaction>
</comment>
<feature type="transmembrane region" description="Helical" evidence="10">
    <location>
        <begin position="163"/>
        <end position="188"/>
    </location>
</feature>
<evidence type="ECO:0000256" key="5">
    <source>
        <dbReference type="ARBA" id="ARBA00022801"/>
    </source>
</evidence>
<dbReference type="InterPro" id="IPR000326">
    <property type="entry name" value="PAP2/HPO"/>
</dbReference>
<name>A0A2G1UKA9_9GAMM</name>
<reference evidence="12 13" key="1">
    <citation type="submission" date="2017-09" db="EMBL/GenBank/DDBJ databases">
        <title>The draft genome sequences of Marinobacter sp. PWS21.</title>
        <authorList>
            <person name="Cao J."/>
        </authorList>
    </citation>
    <scope>NUCLEOTIDE SEQUENCE [LARGE SCALE GENOMIC DNA]</scope>
    <source>
        <strain evidence="12 13">PWS21</strain>
    </source>
</reference>
<evidence type="ECO:0000259" key="11">
    <source>
        <dbReference type="SMART" id="SM00014"/>
    </source>
</evidence>
<keyword evidence="4 10" id="KW-0812">Transmembrane</keyword>
<evidence type="ECO:0000256" key="3">
    <source>
        <dbReference type="ARBA" id="ARBA00022475"/>
    </source>
</evidence>
<comment type="subcellular location">
    <subcellularLocation>
        <location evidence="1">Cell membrane</location>
        <topology evidence="1">Multi-pass membrane protein</topology>
    </subcellularLocation>
</comment>
<evidence type="ECO:0000256" key="9">
    <source>
        <dbReference type="ARBA" id="ARBA00047594"/>
    </source>
</evidence>
<dbReference type="Pfam" id="PF01569">
    <property type="entry name" value="PAP2"/>
    <property type="match status" value="1"/>
</dbReference>
<dbReference type="GO" id="GO:0005886">
    <property type="term" value="C:plasma membrane"/>
    <property type="evidence" value="ECO:0007669"/>
    <property type="project" value="UniProtKB-SubCell"/>
</dbReference>
<evidence type="ECO:0000256" key="2">
    <source>
        <dbReference type="ARBA" id="ARBA00012374"/>
    </source>
</evidence>
<evidence type="ECO:0000256" key="8">
    <source>
        <dbReference type="ARBA" id="ARBA00032707"/>
    </source>
</evidence>
<protein>
    <recommendedName>
        <fullName evidence="2">undecaprenyl-diphosphate phosphatase</fullName>
        <ecNumber evidence="2">3.6.1.27</ecNumber>
    </recommendedName>
    <alternativeName>
        <fullName evidence="8">Undecaprenyl pyrophosphate phosphatase</fullName>
    </alternativeName>
</protein>
<dbReference type="Gene3D" id="1.20.144.10">
    <property type="entry name" value="Phosphatidic acid phosphatase type 2/haloperoxidase"/>
    <property type="match status" value="1"/>
</dbReference>
<evidence type="ECO:0000256" key="4">
    <source>
        <dbReference type="ARBA" id="ARBA00022692"/>
    </source>
</evidence>
<feature type="transmembrane region" description="Helical" evidence="10">
    <location>
        <begin position="67"/>
        <end position="86"/>
    </location>
</feature>
<sequence>MSSTSKASRFFNLVDQREFALCQAINRSTRFRPVLTYFQVVSRLGDGWLWYAVILAMPLLFPTNGLALGLLLALTGLCCTLIYKLLKRWLIRERPFISFPSISCGTPPLDRYSFPSGHTLHAVCFTTVLALTAPTMAWALLPFTLSVAASRVILGLHYPSDVIAGAIIGGAMGVVMVNGLGDSLVTVFGG</sequence>
<keyword evidence="3" id="KW-1003">Cell membrane</keyword>
<dbReference type="EMBL" id="NTFH01000008">
    <property type="protein sequence ID" value="PHQ14923.1"/>
    <property type="molecule type" value="Genomic_DNA"/>
</dbReference>
<organism evidence="12 13">
    <name type="scientific">Marinobacter profundi</name>
    <dbReference type="NCBI Taxonomy" id="2666256"/>
    <lineage>
        <taxon>Bacteria</taxon>
        <taxon>Pseudomonadati</taxon>
        <taxon>Pseudomonadota</taxon>
        <taxon>Gammaproteobacteria</taxon>
        <taxon>Pseudomonadales</taxon>
        <taxon>Marinobacteraceae</taxon>
        <taxon>Marinobacter</taxon>
    </lineage>
</organism>
<evidence type="ECO:0000256" key="6">
    <source>
        <dbReference type="ARBA" id="ARBA00022989"/>
    </source>
</evidence>
<evidence type="ECO:0000256" key="10">
    <source>
        <dbReference type="SAM" id="Phobius"/>
    </source>
</evidence>
<dbReference type="EC" id="3.6.1.27" evidence="2"/>
<evidence type="ECO:0000313" key="13">
    <source>
        <dbReference type="Proteomes" id="UP000231409"/>
    </source>
</evidence>
<dbReference type="InterPro" id="IPR036938">
    <property type="entry name" value="PAP2/HPO_sf"/>
</dbReference>
<keyword evidence="7 10" id="KW-0472">Membrane</keyword>
<dbReference type="AlphaFoldDB" id="A0A2G1UKA9"/>
<proteinExistence type="predicted"/>
<evidence type="ECO:0000313" key="12">
    <source>
        <dbReference type="EMBL" id="PHQ14923.1"/>
    </source>
</evidence>
<keyword evidence="5" id="KW-0378">Hydrolase</keyword>
<feature type="transmembrane region" description="Helical" evidence="10">
    <location>
        <begin position="120"/>
        <end position="143"/>
    </location>
</feature>
<dbReference type="SUPFAM" id="SSF48317">
    <property type="entry name" value="Acid phosphatase/Vanadium-dependent haloperoxidase"/>
    <property type="match status" value="1"/>
</dbReference>